<protein>
    <submittedName>
        <fullName evidence="1">Uncharacterized protein</fullName>
    </submittedName>
</protein>
<evidence type="ECO:0000313" key="1">
    <source>
        <dbReference type="EMBL" id="JAH41934.1"/>
    </source>
</evidence>
<accession>A0A0E9SKM3</accession>
<dbReference type="EMBL" id="GBXM01066643">
    <property type="protein sequence ID" value="JAH41934.1"/>
    <property type="molecule type" value="Transcribed_RNA"/>
</dbReference>
<reference evidence="1" key="2">
    <citation type="journal article" date="2015" name="Fish Shellfish Immunol.">
        <title>Early steps in the European eel (Anguilla anguilla)-Vibrio vulnificus interaction in the gills: Role of the RtxA13 toxin.</title>
        <authorList>
            <person name="Callol A."/>
            <person name="Pajuelo D."/>
            <person name="Ebbesson L."/>
            <person name="Teles M."/>
            <person name="MacKenzie S."/>
            <person name="Amaro C."/>
        </authorList>
    </citation>
    <scope>NUCLEOTIDE SEQUENCE</scope>
</reference>
<sequence length="18" mass="2112">MKPCSSFKEQNKKKTTLL</sequence>
<organism evidence="1">
    <name type="scientific">Anguilla anguilla</name>
    <name type="common">European freshwater eel</name>
    <name type="synonym">Muraena anguilla</name>
    <dbReference type="NCBI Taxonomy" id="7936"/>
    <lineage>
        <taxon>Eukaryota</taxon>
        <taxon>Metazoa</taxon>
        <taxon>Chordata</taxon>
        <taxon>Craniata</taxon>
        <taxon>Vertebrata</taxon>
        <taxon>Euteleostomi</taxon>
        <taxon>Actinopterygii</taxon>
        <taxon>Neopterygii</taxon>
        <taxon>Teleostei</taxon>
        <taxon>Anguilliformes</taxon>
        <taxon>Anguillidae</taxon>
        <taxon>Anguilla</taxon>
    </lineage>
</organism>
<proteinExistence type="predicted"/>
<dbReference type="AlphaFoldDB" id="A0A0E9SKM3"/>
<name>A0A0E9SKM3_ANGAN</name>
<reference evidence="1" key="1">
    <citation type="submission" date="2014-11" db="EMBL/GenBank/DDBJ databases">
        <authorList>
            <person name="Amaro Gonzalez C."/>
        </authorList>
    </citation>
    <scope>NUCLEOTIDE SEQUENCE</scope>
</reference>